<dbReference type="Pfam" id="PF01381">
    <property type="entry name" value="HTH_3"/>
    <property type="match status" value="1"/>
</dbReference>
<dbReference type="AlphaFoldDB" id="A0A1G7UHN6"/>
<dbReference type="InterPro" id="IPR010982">
    <property type="entry name" value="Lambda_DNA-bd_dom_sf"/>
</dbReference>
<dbReference type="InterPro" id="IPR001387">
    <property type="entry name" value="Cro/C1-type_HTH"/>
</dbReference>
<evidence type="ECO:0000259" key="2">
    <source>
        <dbReference type="PROSITE" id="PS50943"/>
    </source>
</evidence>
<dbReference type="SMART" id="SM00530">
    <property type="entry name" value="HTH_XRE"/>
    <property type="match status" value="1"/>
</dbReference>
<dbReference type="PANTHER" id="PTHR46797">
    <property type="entry name" value="HTH-TYPE TRANSCRIPTIONAL REGULATOR"/>
    <property type="match status" value="1"/>
</dbReference>
<proteinExistence type="predicted"/>
<feature type="domain" description="HTH cro/C1-type" evidence="2">
    <location>
        <begin position="6"/>
        <end position="59"/>
    </location>
</feature>
<dbReference type="GO" id="GO:0003677">
    <property type="term" value="F:DNA binding"/>
    <property type="evidence" value="ECO:0007669"/>
    <property type="project" value="UniProtKB-KW"/>
</dbReference>
<evidence type="ECO:0000313" key="4">
    <source>
        <dbReference type="Proteomes" id="UP000198656"/>
    </source>
</evidence>
<protein>
    <submittedName>
        <fullName evidence="3">DNA-binding transcriptional regulator, XRE-family HTH domain</fullName>
    </submittedName>
</protein>
<dbReference type="OrthoDB" id="9808239at2"/>
<keyword evidence="1 3" id="KW-0238">DNA-binding</keyword>
<keyword evidence="4" id="KW-1185">Reference proteome</keyword>
<organism evidence="3 4">
    <name type="scientific">Desulfosporosinus hippei DSM 8344</name>
    <dbReference type="NCBI Taxonomy" id="1121419"/>
    <lineage>
        <taxon>Bacteria</taxon>
        <taxon>Bacillati</taxon>
        <taxon>Bacillota</taxon>
        <taxon>Clostridia</taxon>
        <taxon>Eubacteriales</taxon>
        <taxon>Desulfitobacteriaceae</taxon>
        <taxon>Desulfosporosinus</taxon>
    </lineage>
</organism>
<dbReference type="STRING" id="1121419.SAMN05443529_103146"/>
<reference evidence="4" key="1">
    <citation type="submission" date="2016-10" db="EMBL/GenBank/DDBJ databases">
        <authorList>
            <person name="Varghese N."/>
            <person name="Submissions S."/>
        </authorList>
    </citation>
    <scope>NUCLEOTIDE SEQUENCE [LARGE SCALE GENOMIC DNA]</scope>
    <source>
        <strain evidence="4">DSM 8344</strain>
    </source>
</reference>
<dbReference type="Gene3D" id="1.10.260.40">
    <property type="entry name" value="lambda repressor-like DNA-binding domains"/>
    <property type="match status" value="1"/>
</dbReference>
<dbReference type="RefSeq" id="WP_092330277.1">
    <property type="nucleotide sequence ID" value="NZ_FNCP01000003.1"/>
</dbReference>
<dbReference type="EMBL" id="FNCP01000003">
    <property type="protein sequence ID" value="SDG46997.1"/>
    <property type="molecule type" value="Genomic_DNA"/>
</dbReference>
<evidence type="ECO:0000256" key="1">
    <source>
        <dbReference type="ARBA" id="ARBA00023125"/>
    </source>
</evidence>
<dbReference type="PROSITE" id="PS50943">
    <property type="entry name" value="HTH_CROC1"/>
    <property type="match status" value="1"/>
</dbReference>
<accession>A0A1G7UHN6</accession>
<dbReference type="GO" id="GO:0005829">
    <property type="term" value="C:cytosol"/>
    <property type="evidence" value="ECO:0007669"/>
    <property type="project" value="TreeGrafter"/>
</dbReference>
<dbReference type="CDD" id="cd00093">
    <property type="entry name" value="HTH_XRE"/>
    <property type="match status" value="1"/>
</dbReference>
<dbReference type="InterPro" id="IPR050807">
    <property type="entry name" value="TransReg_Diox_bact_type"/>
</dbReference>
<dbReference type="Proteomes" id="UP000198656">
    <property type="component" value="Unassembled WGS sequence"/>
</dbReference>
<dbReference type="SUPFAM" id="SSF47413">
    <property type="entry name" value="lambda repressor-like DNA-binding domains"/>
    <property type="match status" value="1"/>
</dbReference>
<gene>
    <name evidence="3" type="ORF">SAMN05443529_103146</name>
</gene>
<evidence type="ECO:0000313" key="3">
    <source>
        <dbReference type="EMBL" id="SDG46997.1"/>
    </source>
</evidence>
<dbReference type="PANTHER" id="PTHR46797:SF1">
    <property type="entry name" value="METHYLPHOSPHONATE SYNTHASE"/>
    <property type="match status" value="1"/>
</dbReference>
<name>A0A1G7UHN6_9FIRM</name>
<dbReference type="GO" id="GO:0003700">
    <property type="term" value="F:DNA-binding transcription factor activity"/>
    <property type="evidence" value="ECO:0007669"/>
    <property type="project" value="TreeGrafter"/>
</dbReference>
<sequence>MIGVIIAKIRKERGWTQKELAEATGLSRSRIAAIEEGGHPGIKTMAMIADALGVEVKELYKKKK</sequence>